<evidence type="ECO:0000313" key="3">
    <source>
        <dbReference type="Proteomes" id="UP000299211"/>
    </source>
</evidence>
<name>A0A4D4N7B9_STRAX</name>
<reference evidence="2 3" key="1">
    <citation type="submission" date="2019-04" db="EMBL/GenBank/DDBJ databases">
        <title>Draft genome sequences of Streptomyces avermitilis ATCC 31267.</title>
        <authorList>
            <person name="Komaki H."/>
            <person name="Tamura T."/>
            <person name="Hosoyama A."/>
        </authorList>
    </citation>
    <scope>NUCLEOTIDE SEQUENCE [LARGE SCALE GENOMIC DNA]</scope>
    <source>
        <strain evidence="2 3">ATCC 31267</strain>
    </source>
</reference>
<evidence type="ECO:0000313" key="2">
    <source>
        <dbReference type="EMBL" id="GDY79726.1"/>
    </source>
</evidence>
<evidence type="ECO:0000256" key="1">
    <source>
        <dbReference type="SAM" id="MobiDB-lite"/>
    </source>
</evidence>
<comment type="caution">
    <text evidence="2">The sequence shown here is derived from an EMBL/GenBank/DDBJ whole genome shotgun (WGS) entry which is preliminary data.</text>
</comment>
<proteinExistence type="predicted"/>
<protein>
    <submittedName>
        <fullName evidence="2">Uncharacterized protein</fullName>
    </submittedName>
</protein>
<accession>A0A4D4N7B9</accession>
<feature type="region of interest" description="Disordered" evidence="1">
    <location>
        <begin position="1"/>
        <end position="30"/>
    </location>
</feature>
<sequence>MPHGCSARGDAHGAAVPVDKVPETTQGQIQTGDAVRGGIAQDAPRVCGQDASWLALHEAHAGLSLQPLHMLAHR</sequence>
<organism evidence="2 3">
    <name type="scientific">Streptomyces avermitilis</name>
    <dbReference type="NCBI Taxonomy" id="33903"/>
    <lineage>
        <taxon>Bacteria</taxon>
        <taxon>Bacillati</taxon>
        <taxon>Actinomycetota</taxon>
        <taxon>Actinomycetes</taxon>
        <taxon>Kitasatosporales</taxon>
        <taxon>Streptomycetaceae</taxon>
        <taxon>Streptomyces</taxon>
    </lineage>
</organism>
<gene>
    <name evidence="2" type="ORF">SAV31267_092110</name>
</gene>
<dbReference type="AlphaFoldDB" id="A0A4D4N7B9"/>
<dbReference type="Proteomes" id="UP000299211">
    <property type="component" value="Unassembled WGS sequence"/>
</dbReference>
<dbReference type="EMBL" id="BJHY01000002">
    <property type="protein sequence ID" value="GDY79726.1"/>
    <property type="molecule type" value="Genomic_DNA"/>
</dbReference>